<feature type="domain" description="ABC transporter" evidence="5">
    <location>
        <begin position="2"/>
        <end position="221"/>
    </location>
</feature>
<dbReference type="PANTHER" id="PTHR24220">
    <property type="entry name" value="IMPORT ATP-BINDING PROTEIN"/>
    <property type="match status" value="1"/>
</dbReference>
<dbReference type="Gene3D" id="3.40.50.300">
    <property type="entry name" value="P-loop containing nucleotide triphosphate hydrolases"/>
    <property type="match status" value="1"/>
</dbReference>
<dbReference type="EC" id="3.6.3.-" evidence="6"/>
<dbReference type="PROSITE" id="PS00211">
    <property type="entry name" value="ABC_TRANSPORTER_1"/>
    <property type="match status" value="1"/>
</dbReference>
<dbReference type="EMBL" id="CP020814">
    <property type="protein sequence ID" value="ARK32385.1"/>
    <property type="molecule type" value="Genomic_DNA"/>
</dbReference>
<keyword evidence="6" id="KW-0378">Hydrolase</keyword>
<evidence type="ECO:0000313" key="7">
    <source>
        <dbReference type="Proteomes" id="UP000193006"/>
    </source>
</evidence>
<dbReference type="Pfam" id="PF00005">
    <property type="entry name" value="ABC_tran"/>
    <property type="match status" value="1"/>
</dbReference>
<dbReference type="Proteomes" id="UP000193006">
    <property type="component" value="Chromosome"/>
</dbReference>
<dbReference type="FunFam" id="3.40.50.300:FF:000032">
    <property type="entry name" value="Export ABC transporter ATP-binding protein"/>
    <property type="match status" value="1"/>
</dbReference>
<evidence type="ECO:0000313" key="6">
    <source>
        <dbReference type="EMBL" id="ARK32385.1"/>
    </source>
</evidence>
<dbReference type="KEGG" id="bkw:BkAM31D_22385"/>
<keyword evidence="3" id="KW-0547">Nucleotide-binding</keyword>
<proteinExistence type="inferred from homology"/>
<name>A0A1X9MFZ5_9BACI</name>
<organism evidence="6 7">
    <name type="scientific">Halalkalibacter krulwichiae</name>
    <dbReference type="NCBI Taxonomy" id="199441"/>
    <lineage>
        <taxon>Bacteria</taxon>
        <taxon>Bacillati</taxon>
        <taxon>Bacillota</taxon>
        <taxon>Bacilli</taxon>
        <taxon>Bacillales</taxon>
        <taxon>Bacillaceae</taxon>
        <taxon>Halalkalibacter</taxon>
    </lineage>
</organism>
<dbReference type="InterPro" id="IPR017911">
    <property type="entry name" value="MacB-like_ATP-bd"/>
</dbReference>
<dbReference type="InterPro" id="IPR027417">
    <property type="entry name" value="P-loop_NTPase"/>
</dbReference>
<dbReference type="InterPro" id="IPR015854">
    <property type="entry name" value="ABC_transpr_LolD-like"/>
</dbReference>
<dbReference type="SUPFAM" id="SSF52540">
    <property type="entry name" value="P-loop containing nucleoside triphosphate hydrolases"/>
    <property type="match status" value="1"/>
</dbReference>
<evidence type="ECO:0000256" key="2">
    <source>
        <dbReference type="ARBA" id="ARBA00022448"/>
    </source>
</evidence>
<dbReference type="CDD" id="cd03255">
    <property type="entry name" value="ABC_MJ0796_LolCDE_FtsE"/>
    <property type="match status" value="1"/>
</dbReference>
<accession>A0A1X9MFZ5</accession>
<dbReference type="STRING" id="199441.BkAM31D_22385"/>
<dbReference type="PROSITE" id="PS50893">
    <property type="entry name" value="ABC_TRANSPORTER_2"/>
    <property type="match status" value="1"/>
</dbReference>
<dbReference type="PANTHER" id="PTHR24220:SF692">
    <property type="entry name" value="ABC TRANSPORTER DOMAIN-CONTAINING PROTEIN"/>
    <property type="match status" value="1"/>
</dbReference>
<dbReference type="RefSeq" id="WP_066157300.1">
    <property type="nucleotide sequence ID" value="NZ_CP020814.1"/>
</dbReference>
<evidence type="ECO:0000256" key="4">
    <source>
        <dbReference type="ARBA" id="ARBA00022840"/>
    </source>
</evidence>
<dbReference type="InterPro" id="IPR017871">
    <property type="entry name" value="ABC_transporter-like_CS"/>
</dbReference>
<dbReference type="GO" id="GO:0016887">
    <property type="term" value="F:ATP hydrolysis activity"/>
    <property type="evidence" value="ECO:0007669"/>
    <property type="project" value="InterPro"/>
</dbReference>
<evidence type="ECO:0000256" key="3">
    <source>
        <dbReference type="ARBA" id="ARBA00022741"/>
    </source>
</evidence>
<protein>
    <submittedName>
        <fullName evidence="6">Macrolide export ATP-binding/permease protein MacB</fullName>
        <ecNumber evidence="6">3.6.3.-</ecNumber>
    </submittedName>
</protein>
<comment type="similarity">
    <text evidence="1">Belongs to the ABC transporter superfamily.</text>
</comment>
<dbReference type="GO" id="GO:0005886">
    <property type="term" value="C:plasma membrane"/>
    <property type="evidence" value="ECO:0007669"/>
    <property type="project" value="TreeGrafter"/>
</dbReference>
<dbReference type="GO" id="GO:0098796">
    <property type="term" value="C:membrane protein complex"/>
    <property type="evidence" value="ECO:0007669"/>
    <property type="project" value="UniProtKB-ARBA"/>
</dbReference>
<dbReference type="AlphaFoldDB" id="A0A1X9MFZ5"/>
<dbReference type="GO" id="GO:0005524">
    <property type="term" value="F:ATP binding"/>
    <property type="evidence" value="ECO:0007669"/>
    <property type="project" value="UniProtKB-KW"/>
</dbReference>
<evidence type="ECO:0000256" key="1">
    <source>
        <dbReference type="ARBA" id="ARBA00005417"/>
    </source>
</evidence>
<dbReference type="GO" id="GO:0022857">
    <property type="term" value="F:transmembrane transporter activity"/>
    <property type="evidence" value="ECO:0007669"/>
    <property type="project" value="TreeGrafter"/>
</dbReference>
<evidence type="ECO:0000259" key="5">
    <source>
        <dbReference type="PROSITE" id="PS50893"/>
    </source>
</evidence>
<keyword evidence="7" id="KW-1185">Reference proteome</keyword>
<dbReference type="InterPro" id="IPR003439">
    <property type="entry name" value="ABC_transporter-like_ATP-bd"/>
</dbReference>
<reference evidence="6 7" key="1">
    <citation type="submission" date="2017-04" db="EMBL/GenBank/DDBJ databases">
        <title>Bacillus krulwichiae AM31D Genome sequencing and assembly.</title>
        <authorList>
            <person name="Krulwich T.A."/>
            <person name="Anastor L."/>
            <person name="Ehrlich R."/>
            <person name="Ehrlich G.D."/>
            <person name="Janto B."/>
        </authorList>
    </citation>
    <scope>NUCLEOTIDE SEQUENCE [LARGE SCALE GENOMIC DNA]</scope>
    <source>
        <strain evidence="6 7">AM31D</strain>
    </source>
</reference>
<keyword evidence="2" id="KW-0813">Transport</keyword>
<dbReference type="InterPro" id="IPR003593">
    <property type="entry name" value="AAA+_ATPase"/>
</dbReference>
<sequence>MIRLEDVTKSFRLGPNQFPVLSNINLEIEKGAFLSIMGPSGSGKSTIMNLLGCLDQPTEGENWLEGQKISELSEVDLANIRNRKIGFIFQQFHLLPRLSVQKNVELPMVYAGVRRKEREERAKWALEKVGLIEKCAFLPSALSGGQKQRVAIARSIVNQPAIILADEPTGALDTKTSESIMELLSDLNKEGATIAIVTHELEVAEYTDRTIFVRDGKIVEAQD</sequence>
<keyword evidence="4 6" id="KW-0067">ATP-binding</keyword>
<gene>
    <name evidence="6" type="primary">macB</name>
    <name evidence="6" type="ORF">BkAM31D_22385</name>
</gene>
<dbReference type="SMART" id="SM00382">
    <property type="entry name" value="AAA"/>
    <property type="match status" value="1"/>
</dbReference>